<protein>
    <submittedName>
        <fullName evidence="5">Uncharacterized lipoprotein YddW (UPF0748 family)</fullName>
    </submittedName>
</protein>
<dbReference type="EMBL" id="PVZC01000004">
    <property type="protein sequence ID" value="PRX98784.1"/>
    <property type="molecule type" value="Genomic_DNA"/>
</dbReference>
<evidence type="ECO:0000256" key="1">
    <source>
        <dbReference type="ARBA" id="ARBA00022729"/>
    </source>
</evidence>
<evidence type="ECO:0000256" key="2">
    <source>
        <dbReference type="SAM" id="MobiDB-lite"/>
    </source>
</evidence>
<dbReference type="PANTHER" id="PTHR43405">
    <property type="entry name" value="GLYCOSYL HYDROLASE DIGH"/>
    <property type="match status" value="1"/>
</dbReference>
<evidence type="ECO:0000259" key="4">
    <source>
        <dbReference type="Pfam" id="PF02638"/>
    </source>
</evidence>
<proteinExistence type="predicted"/>
<dbReference type="GO" id="GO:0005975">
    <property type="term" value="P:carbohydrate metabolic process"/>
    <property type="evidence" value="ECO:0007669"/>
    <property type="project" value="UniProtKB-ARBA"/>
</dbReference>
<reference evidence="5 6" key="1">
    <citation type="submission" date="2018-03" db="EMBL/GenBank/DDBJ databases">
        <title>Genomic Encyclopedia of Archaeal and Bacterial Type Strains, Phase II (KMG-II): from individual species to whole genera.</title>
        <authorList>
            <person name="Goeker M."/>
        </authorList>
    </citation>
    <scope>NUCLEOTIDE SEQUENCE [LARGE SCALE GENOMIC DNA]</scope>
    <source>
        <strain evidence="5 6">DSM 45601</strain>
    </source>
</reference>
<keyword evidence="5" id="KW-0449">Lipoprotein</keyword>
<evidence type="ECO:0000256" key="3">
    <source>
        <dbReference type="SAM" id="SignalP"/>
    </source>
</evidence>
<feature type="signal peptide" evidence="3">
    <location>
        <begin position="1"/>
        <end position="26"/>
    </location>
</feature>
<feature type="compositionally biased region" description="Low complexity" evidence="2">
    <location>
        <begin position="32"/>
        <end position="44"/>
    </location>
</feature>
<dbReference type="InterPro" id="IPR003790">
    <property type="entry name" value="GHL10"/>
</dbReference>
<dbReference type="InterPro" id="IPR013783">
    <property type="entry name" value="Ig-like_fold"/>
</dbReference>
<dbReference type="Gene3D" id="2.60.40.10">
    <property type="entry name" value="Immunoglobulins"/>
    <property type="match status" value="1"/>
</dbReference>
<feature type="domain" description="Glycosyl hydrolase-like 10" evidence="4">
    <location>
        <begin position="53"/>
        <end position="362"/>
    </location>
</feature>
<dbReference type="Pfam" id="PF02638">
    <property type="entry name" value="GHL10"/>
    <property type="match status" value="1"/>
</dbReference>
<keyword evidence="6" id="KW-1185">Reference proteome</keyword>
<dbReference type="InterPro" id="IPR017853">
    <property type="entry name" value="GH"/>
</dbReference>
<gene>
    <name evidence="5" type="ORF">CLV72_104364</name>
</gene>
<sequence length="531" mass="57190">MRARTRRAAALVALAALLAACQPARSDVSSTAPPAAAPVPADCPGDPERPKRQLRGAWIATVHHIDWPSRAGLSAAEQQEEYRALLDEAVALNLNAVFVQVRPQADAFYPSAYEPWSRWLTGEQGADPGYDPMEFLVAETHARGLEFHAWFNPYRIGEYELEELHPDHPARRHPGWTVRYGGALHYNPGLPHVRDFVADAIVDTAVRYDVDGVHFDDFFYPYPVAGEEFDDAAAYAAHGGGAADRDDWRRANVDALVSQVSARLRAAKPWVKFGISPFGVWRNAATDPSGSDTRAGVQNYDDLHADVRTWIRSGWIDYVVPQLYWPRGFTIADYDVLVPWWAAEVDGSDTQLYIGQAAYMAGEDDPAAWRDPGELASHLAANREYPQVAGDLYFSMTSLGSNAAEAAGLLRAGPYAAPALLPEPTRAATGRPPPGPVGGLRAAAGPDGAVELAWSPAERARAYAVYRVEEAAAGDPCALADASRLIAVVPATGEPAHTDPAPPEGTAGYTVTALDRLHAESAPAPLVPPAS</sequence>
<organism evidence="5 6">
    <name type="scientific">Allonocardiopsis opalescens</name>
    <dbReference type="NCBI Taxonomy" id="1144618"/>
    <lineage>
        <taxon>Bacteria</taxon>
        <taxon>Bacillati</taxon>
        <taxon>Actinomycetota</taxon>
        <taxon>Actinomycetes</taxon>
        <taxon>Streptosporangiales</taxon>
        <taxon>Allonocardiopsis</taxon>
    </lineage>
</organism>
<dbReference type="AlphaFoldDB" id="A0A2T0Q4Q6"/>
<comment type="caution">
    <text evidence="5">The sequence shown here is derived from an EMBL/GenBank/DDBJ whole genome shotgun (WGS) entry which is preliminary data.</text>
</comment>
<dbReference type="PROSITE" id="PS51257">
    <property type="entry name" value="PROKAR_LIPOPROTEIN"/>
    <property type="match status" value="1"/>
</dbReference>
<feature type="chain" id="PRO_5015696657" evidence="3">
    <location>
        <begin position="27"/>
        <end position="531"/>
    </location>
</feature>
<dbReference type="SUPFAM" id="SSF51445">
    <property type="entry name" value="(Trans)glycosidases"/>
    <property type="match status" value="1"/>
</dbReference>
<evidence type="ECO:0000313" key="6">
    <source>
        <dbReference type="Proteomes" id="UP000237846"/>
    </source>
</evidence>
<feature type="region of interest" description="Disordered" evidence="2">
    <location>
        <begin position="29"/>
        <end position="51"/>
    </location>
</feature>
<evidence type="ECO:0000313" key="5">
    <source>
        <dbReference type="EMBL" id="PRX98784.1"/>
    </source>
</evidence>
<dbReference type="InterPro" id="IPR052177">
    <property type="entry name" value="Divisome_Glycosyl_Hydrolase"/>
</dbReference>
<accession>A0A2T0Q4Q6</accession>
<dbReference type="Proteomes" id="UP000237846">
    <property type="component" value="Unassembled WGS sequence"/>
</dbReference>
<name>A0A2T0Q4Q6_9ACTN</name>
<keyword evidence="1 3" id="KW-0732">Signal</keyword>
<dbReference type="OrthoDB" id="9773203at2"/>
<dbReference type="RefSeq" id="WP_106246246.1">
    <property type="nucleotide sequence ID" value="NZ_PVZC01000004.1"/>
</dbReference>
<dbReference type="Gene3D" id="3.20.20.80">
    <property type="entry name" value="Glycosidases"/>
    <property type="match status" value="1"/>
</dbReference>
<dbReference type="PANTHER" id="PTHR43405:SF1">
    <property type="entry name" value="GLYCOSYL HYDROLASE DIGH"/>
    <property type="match status" value="1"/>
</dbReference>